<reference evidence="2 5" key="1">
    <citation type="submission" date="2015-01" db="EMBL/GenBank/DDBJ databases">
        <title>Genome Sequence of Pseudomonas antarctica CMS 35.</title>
        <authorList>
            <person name="Voget S."/>
            <person name="Chow J."/>
            <person name="Daniel R."/>
            <person name="Streit W."/>
        </authorList>
    </citation>
    <scope>NUCLEOTIDE SEQUENCE [LARGE SCALE GENOMIC DNA]</scope>
    <source>
        <strain evidence="2 5">CMS 35</strain>
    </source>
</reference>
<dbReference type="Proteomes" id="UP000182470">
    <property type="component" value="Chromosome I"/>
</dbReference>
<proteinExistence type="predicted"/>
<feature type="region of interest" description="Disordered" evidence="1">
    <location>
        <begin position="1"/>
        <end position="21"/>
    </location>
</feature>
<dbReference type="Proteomes" id="UP000748067">
    <property type="component" value="Unassembled WGS sequence"/>
</dbReference>
<evidence type="ECO:0000313" key="3">
    <source>
        <dbReference type="EMBL" id="SDM96384.1"/>
    </source>
</evidence>
<evidence type="ECO:0000313" key="4">
    <source>
        <dbReference type="Proteomes" id="UP000182470"/>
    </source>
</evidence>
<protein>
    <submittedName>
        <fullName evidence="3">Uncharacterized protein</fullName>
    </submittedName>
</protein>
<evidence type="ECO:0000313" key="2">
    <source>
        <dbReference type="EMBL" id="KAF2405657.1"/>
    </source>
</evidence>
<keyword evidence="5" id="KW-1185">Reference proteome</keyword>
<evidence type="ECO:0000256" key="1">
    <source>
        <dbReference type="SAM" id="MobiDB-lite"/>
    </source>
</evidence>
<organism evidence="3 4">
    <name type="scientific">Pseudomonas antarctica</name>
    <dbReference type="NCBI Taxonomy" id="219572"/>
    <lineage>
        <taxon>Bacteria</taxon>
        <taxon>Pseudomonadati</taxon>
        <taxon>Pseudomonadota</taxon>
        <taxon>Gammaproteobacteria</taxon>
        <taxon>Pseudomonadales</taxon>
        <taxon>Pseudomonadaceae</taxon>
        <taxon>Pseudomonas</taxon>
    </lineage>
</organism>
<accession>A0A1G9XI11</accession>
<dbReference type="EMBL" id="JXDI01000008">
    <property type="protein sequence ID" value="KAF2405657.1"/>
    <property type="molecule type" value="Genomic_DNA"/>
</dbReference>
<dbReference type="AlphaFoldDB" id="A0A1G9XI11"/>
<reference evidence="3 4" key="2">
    <citation type="submission" date="2016-10" db="EMBL/GenBank/DDBJ databases">
        <authorList>
            <person name="de Groot N.N."/>
        </authorList>
    </citation>
    <scope>NUCLEOTIDE SEQUENCE [LARGE SCALE GENOMIC DNA]</scope>
    <source>
        <strain evidence="3 4">BS2772</strain>
    </source>
</reference>
<gene>
    <name evidence="2" type="ORF">PSAN_58510</name>
    <name evidence="3" type="ORF">SAMN04490179_1816</name>
</gene>
<dbReference type="EMBL" id="LT629704">
    <property type="protein sequence ID" value="SDM96384.1"/>
    <property type="molecule type" value="Genomic_DNA"/>
</dbReference>
<sequence>MPEHKIYDSPGVVEPQRGDDGITSVRLPSPSARIAALLQNIRLNFAPVITLTLDKEIPMKRIALLTLALALCACQSDPRDSSPSLLKDGIQLRQKTVAVDADHAKVVMKAYGGTAPVEFSIRREGDPDPRMEILGTVMDTGEGRVFNWIAKLNQTVASAGLKRFPQLEIQADPGKQLTVSSTARESRPGIYSICGPVLSSFVPERAKVYLVEFQFKGEVCVQQVFDVTDPANRVLVEGAGSGVKSS</sequence>
<name>A0A1G9XI11_9PSED</name>
<evidence type="ECO:0000313" key="5">
    <source>
        <dbReference type="Proteomes" id="UP000748067"/>
    </source>
</evidence>